<dbReference type="PANTHER" id="PTHR34136">
    <property type="match status" value="1"/>
</dbReference>
<proteinExistence type="inferred from homology"/>
<dbReference type="InterPro" id="IPR004629">
    <property type="entry name" value="WecG_TagA_CpsF"/>
</dbReference>
<evidence type="ECO:0000313" key="7">
    <source>
        <dbReference type="Proteomes" id="UP001240171"/>
    </source>
</evidence>
<gene>
    <name evidence="6" type="ORF">Q5741_13025</name>
</gene>
<evidence type="ECO:0000256" key="5">
    <source>
        <dbReference type="HAMAP-Rule" id="MF_02070"/>
    </source>
</evidence>
<comment type="pathway">
    <text evidence="5">Cell wall biogenesis; teichoic acid biosynthesis.</text>
</comment>
<dbReference type="EC" id="2.4.1.187" evidence="5"/>
<sequence length="253" mass="28642">MSCTKNKAAATIMGISFPKNTMRDCSAIIEQAIEQDKQELFHVITGNPEIVMASQKDEQLRTIIQQAGLVTADGIGVVMVSRLRRQRLPERVTGCDLLLELLAAGNRNRWSVYLLGADEETNRGAAEAILKMYPHIRVAGRHHGYFKPEEDGRIVQEIATAQPDILAVALGAPNAERWIHKYRSQLHAKVAMGVGGTLDVIAGTVPRAPMIWRRMNLEWLYRLIHQPSRWRRQLMLPRFAVRALLHRERENIT</sequence>
<keyword evidence="2 5" id="KW-0808">Transferase</keyword>
<dbReference type="EMBL" id="JAUQTB010000006">
    <property type="protein sequence ID" value="MDO7907330.1"/>
    <property type="molecule type" value="Genomic_DNA"/>
</dbReference>
<keyword evidence="1 5" id="KW-0328">Glycosyltransferase</keyword>
<evidence type="ECO:0000256" key="4">
    <source>
        <dbReference type="ARBA" id="ARBA00023316"/>
    </source>
</evidence>
<keyword evidence="7" id="KW-1185">Reference proteome</keyword>
<keyword evidence="4 5" id="KW-0961">Cell wall biogenesis/degradation</keyword>
<protein>
    <recommendedName>
        <fullName evidence="5">N-acetylglucosaminyldiphosphoundecaprenol N-acetyl-beta-D-mannosaminyltransferase</fullName>
        <ecNumber evidence="5">2.4.1.187</ecNumber>
    </recommendedName>
    <alternativeName>
        <fullName evidence="5">N-acetylmannosaminyltransferase</fullName>
    </alternativeName>
    <alternativeName>
        <fullName evidence="5">UDP-N-acetylmannosamine transferase</fullName>
    </alternativeName>
    <alternativeName>
        <fullName evidence="5">UDP-N-acetylmannosamine:N-acetylglucosaminyl pyrophosphorylundecaprenol N-acetylmannosaminyltransferase</fullName>
    </alternativeName>
</protein>
<comment type="caution">
    <text evidence="6">The sequence shown here is derived from an EMBL/GenBank/DDBJ whole genome shotgun (WGS) entry which is preliminary data.</text>
</comment>
<dbReference type="PANTHER" id="PTHR34136:SF1">
    <property type="entry name" value="UDP-N-ACETYL-D-MANNOSAMINURONIC ACID TRANSFERASE"/>
    <property type="match status" value="1"/>
</dbReference>
<keyword evidence="3 5" id="KW-0777">Teichoic acid biosynthesis</keyword>
<dbReference type="NCBIfam" id="TIGR00696">
    <property type="entry name" value="wecG_tagA_cpsF"/>
    <property type="match status" value="1"/>
</dbReference>
<comment type="similarity">
    <text evidence="5">Belongs to the glycosyltransferase 26 family. TagA/TarA subfamily.</text>
</comment>
<dbReference type="Pfam" id="PF03808">
    <property type="entry name" value="Glyco_tran_WecG"/>
    <property type="match status" value="1"/>
</dbReference>
<evidence type="ECO:0000256" key="2">
    <source>
        <dbReference type="ARBA" id="ARBA00022679"/>
    </source>
</evidence>
<comment type="function">
    <text evidence="5">Catalyzes the conversion of GlcNAc-PP-undecaprenol into ManNAc-GlcNAc-PP-undecaprenol, the first committed lipid intermediate in the de novo synthesis of teichoic acid.</text>
</comment>
<dbReference type="Proteomes" id="UP001240171">
    <property type="component" value="Unassembled WGS sequence"/>
</dbReference>
<comment type="catalytic activity">
    <reaction evidence="5">
        <text>UDP-N-acetyl-alpha-D-mannosamine + N-acetyl-alpha-D-glucosaminyl-di-trans,octa-cis-undecaprenyl diphosphate = N-acetyl-beta-D-mannosaminyl-(1-&gt;4)-N-acetyl-alpha-D-glucosaminyl di-trans,octa-cis-undecaprenyl diphosphate + UDP + H(+)</text>
        <dbReference type="Rhea" id="RHEA:16053"/>
        <dbReference type="ChEBI" id="CHEBI:15378"/>
        <dbReference type="ChEBI" id="CHEBI:58223"/>
        <dbReference type="ChEBI" id="CHEBI:62959"/>
        <dbReference type="ChEBI" id="CHEBI:68623"/>
        <dbReference type="ChEBI" id="CHEBI:132210"/>
        <dbReference type="EC" id="2.4.1.187"/>
    </reaction>
</comment>
<evidence type="ECO:0000256" key="3">
    <source>
        <dbReference type="ARBA" id="ARBA00022944"/>
    </source>
</evidence>
<evidence type="ECO:0000256" key="1">
    <source>
        <dbReference type="ARBA" id="ARBA00022676"/>
    </source>
</evidence>
<accession>A0ABT9CEN6</accession>
<evidence type="ECO:0000313" key="6">
    <source>
        <dbReference type="EMBL" id="MDO7907330.1"/>
    </source>
</evidence>
<dbReference type="InterPro" id="IPR034714">
    <property type="entry name" value="TagA_TarA"/>
</dbReference>
<dbReference type="CDD" id="cd06533">
    <property type="entry name" value="Glyco_transf_WecG_TagA"/>
    <property type="match status" value="1"/>
</dbReference>
<reference evidence="6 7" key="1">
    <citation type="submission" date="2023-07" db="EMBL/GenBank/DDBJ databases">
        <title>Paenibacillus sp. JX-17 nov. isolated from soil.</title>
        <authorList>
            <person name="Wan Y."/>
            <person name="Liu B."/>
        </authorList>
    </citation>
    <scope>NUCLEOTIDE SEQUENCE [LARGE SCALE GENOMIC DNA]</scope>
    <source>
        <strain evidence="6 7">JX-17</strain>
    </source>
</reference>
<dbReference type="HAMAP" id="MF_02070">
    <property type="entry name" value="TagA_TarA"/>
    <property type="match status" value="1"/>
</dbReference>
<organism evidence="6 7">
    <name type="scientific">Paenibacillus lacisoli</name>
    <dbReference type="NCBI Taxonomy" id="3064525"/>
    <lineage>
        <taxon>Bacteria</taxon>
        <taxon>Bacillati</taxon>
        <taxon>Bacillota</taxon>
        <taxon>Bacilli</taxon>
        <taxon>Bacillales</taxon>
        <taxon>Paenibacillaceae</taxon>
        <taxon>Paenibacillus</taxon>
    </lineage>
</organism>
<name>A0ABT9CEN6_9BACL</name>